<reference evidence="3" key="1">
    <citation type="submission" date="2020-01" db="EMBL/GenBank/DDBJ databases">
        <authorList>
            <consortium name="DOE Joint Genome Institute"/>
            <person name="Haridas S."/>
            <person name="Albert R."/>
            <person name="Binder M."/>
            <person name="Bloem J."/>
            <person name="Labutti K."/>
            <person name="Salamov A."/>
            <person name="Andreopoulos B."/>
            <person name="Baker S.E."/>
            <person name="Barry K."/>
            <person name="Bills G."/>
            <person name="Bluhm B.H."/>
            <person name="Cannon C."/>
            <person name="Castanera R."/>
            <person name="Culley D.E."/>
            <person name="Daum C."/>
            <person name="Ezra D."/>
            <person name="Gonzalez J.B."/>
            <person name="Henrissat B."/>
            <person name="Kuo A."/>
            <person name="Liang C."/>
            <person name="Lipzen A."/>
            <person name="Lutzoni F."/>
            <person name="Magnuson J."/>
            <person name="Mondo S."/>
            <person name="Nolan M."/>
            <person name="Ohm R."/>
            <person name="Pangilinan J."/>
            <person name="Park H.-J."/>
            <person name="Ramirez L."/>
            <person name="Alfaro M."/>
            <person name="Sun H."/>
            <person name="Tritt A."/>
            <person name="Yoshinaga Y."/>
            <person name="Zwiers L.-H."/>
            <person name="Turgeon B.G."/>
            <person name="Goodwin S.B."/>
            <person name="Spatafora J.W."/>
            <person name="Crous P.W."/>
            <person name="Grigoriev I.V."/>
        </authorList>
    </citation>
    <scope>NUCLEOTIDE SEQUENCE</scope>
    <source>
        <strain evidence="3">CBS 394.84</strain>
    </source>
</reference>
<comment type="caution">
    <text evidence="3">The sequence shown here is derived from an EMBL/GenBank/DDBJ whole genome shotgun (WGS) entry which is preliminary data.</text>
</comment>
<evidence type="ECO:0000259" key="2">
    <source>
        <dbReference type="Pfam" id="PF22664"/>
    </source>
</evidence>
<dbReference type="AlphaFoldDB" id="A0A9P4LBH1"/>
<keyword evidence="1" id="KW-0808">Transferase</keyword>
<feature type="domain" description="Trichothecene 3-O-acetyltransferase-like N-terminal" evidence="2">
    <location>
        <begin position="11"/>
        <end position="107"/>
    </location>
</feature>
<dbReference type="InterPro" id="IPR023213">
    <property type="entry name" value="CAT-like_dom_sf"/>
</dbReference>
<evidence type="ECO:0000256" key="1">
    <source>
        <dbReference type="ARBA" id="ARBA00022679"/>
    </source>
</evidence>
<keyword evidence="4" id="KW-1185">Reference proteome</keyword>
<accession>A0A9P4LBH1</accession>
<proteinExistence type="predicted"/>
<gene>
    <name evidence="3" type="ORF">K460DRAFT_427416</name>
</gene>
<name>A0A9P4LBH1_9PLEO</name>
<dbReference type="Proteomes" id="UP000800039">
    <property type="component" value="Unassembled WGS sequence"/>
</dbReference>
<dbReference type="GeneID" id="63855524"/>
<sequence>MFIRLQVRHQPHKIRPFAPVPHLTVRDYSNDASILTLEQIADAGFPMSMLGEEMWARRPWGLTHRNPLGLRADEPAPVMLVQTSFIGGIVVLCELAIQHVRYDRTGGRHGCSRQLRRGLYRQRDRISNTKR</sequence>
<dbReference type="RefSeq" id="XP_040790925.1">
    <property type="nucleotide sequence ID" value="XM_040938271.1"/>
</dbReference>
<dbReference type="OrthoDB" id="1862401at2759"/>
<dbReference type="EMBL" id="ML976615">
    <property type="protein sequence ID" value="KAF1848362.1"/>
    <property type="molecule type" value="Genomic_DNA"/>
</dbReference>
<organism evidence="3 4">
    <name type="scientific">Cucurbitaria berberidis CBS 394.84</name>
    <dbReference type="NCBI Taxonomy" id="1168544"/>
    <lineage>
        <taxon>Eukaryota</taxon>
        <taxon>Fungi</taxon>
        <taxon>Dikarya</taxon>
        <taxon>Ascomycota</taxon>
        <taxon>Pezizomycotina</taxon>
        <taxon>Dothideomycetes</taxon>
        <taxon>Pleosporomycetidae</taxon>
        <taxon>Pleosporales</taxon>
        <taxon>Pleosporineae</taxon>
        <taxon>Cucurbitariaceae</taxon>
        <taxon>Cucurbitaria</taxon>
    </lineage>
</organism>
<dbReference type="GO" id="GO:0016740">
    <property type="term" value="F:transferase activity"/>
    <property type="evidence" value="ECO:0007669"/>
    <property type="project" value="UniProtKB-KW"/>
</dbReference>
<evidence type="ECO:0000313" key="4">
    <source>
        <dbReference type="Proteomes" id="UP000800039"/>
    </source>
</evidence>
<evidence type="ECO:0000313" key="3">
    <source>
        <dbReference type="EMBL" id="KAF1848362.1"/>
    </source>
</evidence>
<protein>
    <recommendedName>
        <fullName evidence="2">Trichothecene 3-O-acetyltransferase-like N-terminal domain-containing protein</fullName>
    </recommendedName>
</protein>
<dbReference type="Pfam" id="PF22664">
    <property type="entry name" value="TRI-like_N"/>
    <property type="match status" value="1"/>
</dbReference>
<dbReference type="Gene3D" id="3.30.559.10">
    <property type="entry name" value="Chloramphenicol acetyltransferase-like domain"/>
    <property type="match status" value="1"/>
</dbReference>
<dbReference type="InterPro" id="IPR054710">
    <property type="entry name" value="Tri101-like_N"/>
</dbReference>